<evidence type="ECO:0000256" key="1">
    <source>
        <dbReference type="ARBA" id="ARBA00003943"/>
    </source>
</evidence>
<evidence type="ECO:0000256" key="12">
    <source>
        <dbReference type="ARBA" id="ARBA00023027"/>
    </source>
</evidence>
<comment type="similarity">
    <text evidence="3 15">Belongs to the PNT beta subunit family.</text>
</comment>
<evidence type="ECO:0000256" key="13">
    <source>
        <dbReference type="ARBA" id="ARBA00023136"/>
    </source>
</evidence>
<keyword evidence="12 15" id="KW-0520">NAD</keyword>
<comment type="subcellular location">
    <subcellularLocation>
        <location evidence="2">Cell inner membrane</location>
        <topology evidence="2">Multi-pass membrane protein</topology>
    </subcellularLocation>
</comment>
<dbReference type="PANTHER" id="PTHR44758:SF1">
    <property type="entry name" value="NAD(P) TRANSHYDROGENASE SUBUNIT BETA"/>
    <property type="match status" value="1"/>
</dbReference>
<keyword evidence="19" id="KW-1185">Reference proteome</keyword>
<feature type="transmembrane region" description="Helical" evidence="16">
    <location>
        <begin position="168"/>
        <end position="188"/>
    </location>
</feature>
<dbReference type="GO" id="GO:0005886">
    <property type="term" value="C:plasma membrane"/>
    <property type="evidence" value="ECO:0007669"/>
    <property type="project" value="UniProtKB-SubCell"/>
</dbReference>
<feature type="transmembrane region" description="Helical" evidence="16">
    <location>
        <begin position="254"/>
        <end position="273"/>
    </location>
</feature>
<dbReference type="InterPro" id="IPR029035">
    <property type="entry name" value="DHS-like_NAD/FAD-binding_dom"/>
</dbReference>
<comment type="caution">
    <text evidence="18">The sequence shown here is derived from an EMBL/GenBank/DDBJ whole genome shotgun (WGS) entry which is preliminary data.</text>
</comment>
<protein>
    <recommendedName>
        <fullName evidence="5 15">NAD(P) transhydrogenase subunit beta</fullName>
        <ecNumber evidence="4 15">7.1.1.1</ecNumber>
    </recommendedName>
    <alternativeName>
        <fullName evidence="15">Nicotinamide nucleotide transhydrogenase subunit beta</fullName>
    </alternativeName>
</protein>
<feature type="transmembrane region" description="Helical" evidence="16">
    <location>
        <begin position="200"/>
        <end position="222"/>
    </location>
</feature>
<dbReference type="InterPro" id="IPR034300">
    <property type="entry name" value="PNTB-like"/>
</dbReference>
<evidence type="ECO:0000256" key="9">
    <source>
        <dbReference type="ARBA" id="ARBA00022857"/>
    </source>
</evidence>
<dbReference type="EMBL" id="MQWB01000001">
    <property type="protein sequence ID" value="OZC01966.1"/>
    <property type="molecule type" value="Genomic_DNA"/>
</dbReference>
<sequence>MTVLTTLAYLVASCLFIVGLKRLGSPRTARAGNRLASGGMLIAVVAALLENQILNPVELVAGLLVGGIIGVWLARKTEMTSMPELVAAFNGFGGAASALVAGAEMLRGSGTQMREIAASGETVSFVPDMGAGDLFIVALSVLIGLVTLSGSFVAYGKLRGRSLGSFPGIRLVSLLIAVGVIASIVLLIGTAGESSRMDEAVLFLGGLSILALALGVVLVLPIGGADMPVVVALLNASSGLAAAATGFVLGNVALVVSGALVGASGLILTRIMCEAMNRSLGNVLLGGFGADAAAASGASGDAEEKPVRRTTPDDVAVMMSYAQRVVVVPGYGLAVAQAQHEVREMADMLAASGVEVVYAIHPVAGRMPGHMNVLLAEANVPYDHLIEMDDANPDFPQTDVVLVVGANDVVNPAARSDESSPIYGMPILNVDEAQQVVVLKRSMSTGYAGVQNPLFFLDNTQMLFGDAKASIKAIVGELKELQPA</sequence>
<gene>
    <name evidence="18" type="ORF">BSZ36_02600</name>
</gene>
<dbReference type="SUPFAM" id="SSF52467">
    <property type="entry name" value="DHS-like NAD/FAD-binding domain"/>
    <property type="match status" value="1"/>
</dbReference>
<evidence type="ECO:0000313" key="18">
    <source>
        <dbReference type="EMBL" id="OZC01966.1"/>
    </source>
</evidence>
<evidence type="ECO:0000259" key="17">
    <source>
        <dbReference type="Pfam" id="PF02233"/>
    </source>
</evidence>
<comment type="function">
    <text evidence="1 15">The transhydrogenation between NADH and NADP is coupled to respiration and ATP hydrolysis and functions as a proton pump across the membrane.</text>
</comment>
<evidence type="ECO:0000256" key="2">
    <source>
        <dbReference type="ARBA" id="ARBA00004429"/>
    </source>
</evidence>
<feature type="transmembrane region" description="Helical" evidence="16">
    <location>
        <begin position="6"/>
        <end position="24"/>
    </location>
</feature>
<keyword evidence="10 15" id="KW-1278">Translocase</keyword>
<dbReference type="GO" id="GO:0050661">
    <property type="term" value="F:NADP binding"/>
    <property type="evidence" value="ECO:0007669"/>
    <property type="project" value="InterPro"/>
</dbReference>
<reference evidence="18 19" key="1">
    <citation type="submission" date="2016-11" db="EMBL/GenBank/DDBJ databases">
        <title>Study of marine rhodopsin-containing bacteria.</title>
        <authorList>
            <person name="Yoshizawa S."/>
            <person name="Kumagai Y."/>
            <person name="Kogure K."/>
        </authorList>
    </citation>
    <scope>NUCLEOTIDE SEQUENCE [LARGE SCALE GENOMIC DNA]</scope>
    <source>
        <strain evidence="18 19">SG-29</strain>
    </source>
</reference>
<dbReference type="FunCoup" id="A0A259TW90">
    <property type="interactions" value="89"/>
</dbReference>
<evidence type="ECO:0000256" key="15">
    <source>
        <dbReference type="PIRNR" id="PIRNR000204"/>
    </source>
</evidence>
<evidence type="ECO:0000256" key="16">
    <source>
        <dbReference type="SAM" id="Phobius"/>
    </source>
</evidence>
<feature type="transmembrane region" description="Helical" evidence="16">
    <location>
        <begin position="134"/>
        <end position="156"/>
    </location>
</feature>
<evidence type="ECO:0000256" key="7">
    <source>
        <dbReference type="ARBA" id="ARBA00022519"/>
    </source>
</evidence>
<dbReference type="Proteomes" id="UP000216446">
    <property type="component" value="Unassembled WGS sequence"/>
</dbReference>
<dbReference type="Pfam" id="PF02233">
    <property type="entry name" value="PNTB"/>
    <property type="match status" value="1"/>
</dbReference>
<keyword evidence="7 15" id="KW-0997">Cell inner membrane</keyword>
<evidence type="ECO:0000256" key="14">
    <source>
        <dbReference type="ARBA" id="ARBA00048202"/>
    </source>
</evidence>
<dbReference type="EC" id="7.1.1.1" evidence="4 15"/>
<evidence type="ECO:0000256" key="6">
    <source>
        <dbReference type="ARBA" id="ARBA00022475"/>
    </source>
</evidence>
<feature type="transmembrane region" description="Helical" evidence="16">
    <location>
        <begin position="55"/>
        <end position="73"/>
    </location>
</feature>
<comment type="catalytic activity">
    <reaction evidence="14 15">
        <text>NAD(+) + NADPH + H(+)(in) = NADH + NADP(+) + H(+)(out)</text>
        <dbReference type="Rhea" id="RHEA:47992"/>
        <dbReference type="ChEBI" id="CHEBI:15378"/>
        <dbReference type="ChEBI" id="CHEBI:57540"/>
        <dbReference type="ChEBI" id="CHEBI:57783"/>
        <dbReference type="ChEBI" id="CHEBI:57945"/>
        <dbReference type="ChEBI" id="CHEBI:58349"/>
        <dbReference type="EC" id="7.1.1.1"/>
    </reaction>
</comment>
<dbReference type="RefSeq" id="WP_094545710.1">
    <property type="nucleotide sequence ID" value="NZ_MQWB01000001.1"/>
</dbReference>
<evidence type="ECO:0000256" key="3">
    <source>
        <dbReference type="ARBA" id="ARBA00007919"/>
    </source>
</evidence>
<keyword evidence="9 15" id="KW-0521">NADP</keyword>
<keyword evidence="11 16" id="KW-1133">Transmembrane helix</keyword>
<dbReference type="PIRSF" id="PIRSF000204">
    <property type="entry name" value="PNTB"/>
    <property type="match status" value="1"/>
</dbReference>
<dbReference type="PANTHER" id="PTHR44758">
    <property type="entry name" value="NAD(P) TRANSHYDROGENASE SUBUNIT BETA"/>
    <property type="match status" value="1"/>
</dbReference>
<accession>A0A259TW90</accession>
<dbReference type="InParanoid" id="A0A259TW90"/>
<dbReference type="InterPro" id="IPR012136">
    <property type="entry name" value="NADH_DH_b"/>
</dbReference>
<proteinExistence type="inferred from homology"/>
<evidence type="ECO:0000313" key="19">
    <source>
        <dbReference type="Proteomes" id="UP000216446"/>
    </source>
</evidence>
<dbReference type="GO" id="GO:0008750">
    <property type="term" value="F:proton-translocating NAD(P)+ transhydrogenase activity"/>
    <property type="evidence" value="ECO:0007669"/>
    <property type="project" value="UniProtKB-EC"/>
</dbReference>
<keyword evidence="13 15" id="KW-0472">Membrane</keyword>
<feature type="transmembrane region" description="Helical" evidence="16">
    <location>
        <begin position="31"/>
        <end position="49"/>
    </location>
</feature>
<dbReference type="Gene3D" id="3.40.50.1220">
    <property type="entry name" value="TPP-binding domain"/>
    <property type="match status" value="1"/>
</dbReference>
<keyword evidence="6 15" id="KW-1003">Cell membrane</keyword>
<dbReference type="AlphaFoldDB" id="A0A259TW90"/>
<evidence type="ECO:0000256" key="11">
    <source>
        <dbReference type="ARBA" id="ARBA00022989"/>
    </source>
</evidence>
<evidence type="ECO:0000256" key="8">
    <source>
        <dbReference type="ARBA" id="ARBA00022692"/>
    </source>
</evidence>
<evidence type="ECO:0000256" key="5">
    <source>
        <dbReference type="ARBA" id="ARBA00014581"/>
    </source>
</evidence>
<organism evidence="18 19">
    <name type="scientific">Rubricoccus marinus</name>
    <dbReference type="NCBI Taxonomy" id="716817"/>
    <lineage>
        <taxon>Bacteria</taxon>
        <taxon>Pseudomonadati</taxon>
        <taxon>Rhodothermota</taxon>
        <taxon>Rhodothermia</taxon>
        <taxon>Rhodothermales</taxon>
        <taxon>Rubricoccaceae</taxon>
        <taxon>Rubricoccus</taxon>
    </lineage>
</organism>
<feature type="domain" description="NADP transhydrogenase beta-like" evidence="17">
    <location>
        <begin position="6"/>
        <end position="475"/>
    </location>
</feature>
<dbReference type="FunFam" id="3.40.50.1220:FF:000002">
    <property type="entry name" value="NAD(P) transhydrogenase subunit beta"/>
    <property type="match status" value="1"/>
</dbReference>
<name>A0A259TW90_9BACT</name>
<evidence type="ECO:0000256" key="10">
    <source>
        <dbReference type="ARBA" id="ARBA00022967"/>
    </source>
</evidence>
<evidence type="ECO:0000256" key="4">
    <source>
        <dbReference type="ARBA" id="ARBA00012943"/>
    </source>
</evidence>
<dbReference type="OrthoDB" id="9763786at2"/>
<keyword evidence="8 16" id="KW-0812">Transmembrane</keyword>